<dbReference type="Proteomes" id="UP000014411">
    <property type="component" value="Unassembled WGS sequence"/>
</dbReference>
<reference evidence="1 2" key="1">
    <citation type="journal article" date="2012" name="J. Bacteriol.">
        <title>Genome sequence of Rhizobium grahamii CCGE502, a broad-host-range symbiont with low nodulation competitiveness in Phaseolus vulgaris.</title>
        <authorList>
            <person name="Althabegoiti M.J."/>
            <person name="Lozano L."/>
            <person name="Torres-Tejerizo G."/>
            <person name="Ormeno-Orrillo E."/>
            <person name="Rogel M.A."/>
            <person name="Gonzalez V."/>
            <person name="Martinez-Romero E."/>
        </authorList>
    </citation>
    <scope>NUCLEOTIDE SEQUENCE [LARGE SCALE GENOMIC DNA]</scope>
    <source>
        <strain evidence="1 2">CCGE 502</strain>
    </source>
</reference>
<sequence>MLDRHLSPRDCEAAFAAAVNQMDHDTQQNAAMAEESNAASAALAGEAARLRDLLSAFRLEADDAVYAPEIRVIAGGRG</sequence>
<evidence type="ECO:0000313" key="2">
    <source>
        <dbReference type="Proteomes" id="UP000014411"/>
    </source>
</evidence>
<evidence type="ECO:0000313" key="1">
    <source>
        <dbReference type="EMBL" id="EPE97429.1"/>
    </source>
</evidence>
<dbReference type="STRING" id="990285.RGCCGE502_15340"/>
<comment type="caution">
    <text evidence="1">The sequence shown here is derived from an EMBL/GenBank/DDBJ whole genome shotgun (WGS) entry which is preliminary data.</text>
</comment>
<dbReference type="AlphaFoldDB" id="S3HF71"/>
<keyword evidence="2" id="KW-1185">Reference proteome</keyword>
<dbReference type="EMBL" id="AEYE02000015">
    <property type="protein sequence ID" value="EPE97429.1"/>
    <property type="molecule type" value="Genomic_DNA"/>
</dbReference>
<dbReference type="eggNOG" id="COG0840">
    <property type="taxonomic scope" value="Bacteria"/>
</dbReference>
<protein>
    <submittedName>
        <fullName evidence="1">Rcorf72</fullName>
    </submittedName>
</protein>
<organism evidence="1 2">
    <name type="scientific">Rhizobium grahamii CCGE 502</name>
    <dbReference type="NCBI Taxonomy" id="990285"/>
    <lineage>
        <taxon>Bacteria</taxon>
        <taxon>Pseudomonadati</taxon>
        <taxon>Pseudomonadota</taxon>
        <taxon>Alphaproteobacteria</taxon>
        <taxon>Hyphomicrobiales</taxon>
        <taxon>Rhizobiaceae</taxon>
        <taxon>Rhizobium/Agrobacterium group</taxon>
        <taxon>Rhizobium</taxon>
    </lineage>
</organism>
<accession>S3HF71</accession>
<gene>
    <name evidence="1" type="ORF">RGCCGE502_15340</name>
</gene>
<proteinExistence type="predicted"/>
<dbReference type="HOGENOM" id="CLU_2619563_0_0_5"/>
<name>S3HF71_9HYPH</name>